<comment type="caution">
    <text evidence="3">The sequence shown here is derived from an EMBL/GenBank/DDBJ whole genome shotgun (WGS) entry which is preliminary data.</text>
</comment>
<evidence type="ECO:0000256" key="1">
    <source>
        <dbReference type="SAM" id="MobiDB-lite"/>
    </source>
</evidence>
<accession>A0A8S1L0M8</accession>
<keyword evidence="4" id="KW-1185">Reference proteome</keyword>
<protein>
    <recommendedName>
        <fullName evidence="2">Serine aminopeptidase S33 domain-containing protein</fullName>
    </recommendedName>
</protein>
<proteinExistence type="predicted"/>
<sequence length="411" mass="47347">MNQPFTAEIKLKSSKERGYFDQLVDAVVRPPRQIYDPSKLGATTMLVNKLLIYREDFVVVSRQQNLKLQCSLYSPVYLKDKSRPCIIYLHGNSSSRLESSCYANMLAQEGMSLVNFDFGGCGISDGQYVSLGWYEKEDFLNILKYIKVKYPLLGPFGVWGRSMGAVTAIMAAAEYPELNTLVLDSPFSNLKQLCIDIGDNFHVPTIGVRFVFYLLRKKVRKLVRYDPKHINTMLYIKKLSSKCAAYFVRASSDKMIGKNHIEELYDAFKGEKYIFTFQGDHNAPRPIEAYQGITRYFYYIQAYIKRFFATRLNKSTEIQKMSLSRKSSGKSHKIEKGYKSQKSNESDVNYDESDDENAKKLNNEQYITEMKKPQLLNAFLSDSDIDSQHSLDEDLHDHDLPQFQDIKTKLS</sequence>
<dbReference type="PANTHER" id="PTHR43358">
    <property type="entry name" value="ALPHA/BETA-HYDROLASE"/>
    <property type="match status" value="1"/>
</dbReference>
<gene>
    <name evidence="3" type="ORF">PPRIM_AZ9-3.1.T0300106</name>
</gene>
<organism evidence="3 4">
    <name type="scientific">Paramecium primaurelia</name>
    <dbReference type="NCBI Taxonomy" id="5886"/>
    <lineage>
        <taxon>Eukaryota</taxon>
        <taxon>Sar</taxon>
        <taxon>Alveolata</taxon>
        <taxon>Ciliophora</taxon>
        <taxon>Intramacronucleata</taxon>
        <taxon>Oligohymenophorea</taxon>
        <taxon>Peniculida</taxon>
        <taxon>Parameciidae</taxon>
        <taxon>Paramecium</taxon>
    </lineage>
</organism>
<dbReference type="Pfam" id="PF12146">
    <property type="entry name" value="Hydrolase_4"/>
    <property type="match status" value="1"/>
</dbReference>
<reference evidence="3" key="1">
    <citation type="submission" date="2021-01" db="EMBL/GenBank/DDBJ databases">
        <authorList>
            <consortium name="Genoscope - CEA"/>
            <person name="William W."/>
        </authorList>
    </citation>
    <scope>NUCLEOTIDE SEQUENCE</scope>
</reference>
<feature type="domain" description="Serine aminopeptidase S33" evidence="2">
    <location>
        <begin position="81"/>
        <end position="193"/>
    </location>
</feature>
<dbReference type="InterPro" id="IPR052920">
    <property type="entry name" value="DNA-binding_regulatory"/>
</dbReference>
<name>A0A8S1L0M8_PARPR</name>
<feature type="region of interest" description="Disordered" evidence="1">
    <location>
        <begin position="320"/>
        <end position="366"/>
    </location>
</feature>
<dbReference type="EMBL" id="CAJJDM010000029">
    <property type="protein sequence ID" value="CAD8060381.1"/>
    <property type="molecule type" value="Genomic_DNA"/>
</dbReference>
<evidence type="ECO:0000313" key="4">
    <source>
        <dbReference type="Proteomes" id="UP000688137"/>
    </source>
</evidence>
<dbReference type="OMA" id="MNQPFTA"/>
<dbReference type="PANTHER" id="PTHR43358:SF4">
    <property type="entry name" value="ALPHA_BETA HYDROLASE FOLD-1 DOMAIN-CONTAINING PROTEIN"/>
    <property type="match status" value="1"/>
</dbReference>
<feature type="region of interest" description="Disordered" evidence="1">
    <location>
        <begin position="390"/>
        <end position="411"/>
    </location>
</feature>
<dbReference type="Proteomes" id="UP000688137">
    <property type="component" value="Unassembled WGS sequence"/>
</dbReference>
<evidence type="ECO:0000313" key="3">
    <source>
        <dbReference type="EMBL" id="CAD8060381.1"/>
    </source>
</evidence>
<dbReference type="AlphaFoldDB" id="A0A8S1L0M8"/>
<feature type="compositionally biased region" description="Basic and acidic residues" evidence="1">
    <location>
        <begin position="332"/>
        <end position="345"/>
    </location>
</feature>
<dbReference type="InterPro" id="IPR022742">
    <property type="entry name" value="Hydrolase_4"/>
</dbReference>
<evidence type="ECO:0000259" key="2">
    <source>
        <dbReference type="Pfam" id="PF12146"/>
    </source>
</evidence>